<dbReference type="PROSITE" id="PS51273">
    <property type="entry name" value="GATASE_TYPE_1"/>
    <property type="match status" value="1"/>
</dbReference>
<dbReference type="GO" id="GO:0004359">
    <property type="term" value="F:glutaminase activity"/>
    <property type="evidence" value="ECO:0007669"/>
    <property type="project" value="UniProtKB-EC"/>
</dbReference>
<evidence type="ECO:0000256" key="2">
    <source>
        <dbReference type="ARBA" id="ARBA00011152"/>
    </source>
</evidence>
<dbReference type="RefSeq" id="WP_135501064.1">
    <property type="nucleotide sequence ID" value="NZ_JACHHE010000006.1"/>
</dbReference>
<comment type="subcellular location">
    <subcellularLocation>
        <location evidence="10">Cytoplasm</location>
    </subcellularLocation>
</comment>
<proteinExistence type="inferred from homology"/>
<dbReference type="NCBIfam" id="TIGR01855">
    <property type="entry name" value="IMP_synth_hisH"/>
    <property type="match status" value="1"/>
</dbReference>
<evidence type="ECO:0000256" key="4">
    <source>
        <dbReference type="ARBA" id="ARBA00022801"/>
    </source>
</evidence>
<dbReference type="HAMAP" id="MF_00278">
    <property type="entry name" value="HisH"/>
    <property type="match status" value="1"/>
</dbReference>
<dbReference type="InterPro" id="IPR017926">
    <property type="entry name" value="GATASE"/>
</dbReference>
<dbReference type="InterPro" id="IPR029062">
    <property type="entry name" value="Class_I_gatase-like"/>
</dbReference>
<evidence type="ECO:0000256" key="11">
    <source>
        <dbReference type="PIRSR" id="PIRSR000495-1"/>
    </source>
</evidence>
<keyword evidence="10" id="KW-0963">Cytoplasm</keyword>
<keyword evidence="13" id="KW-0808">Transferase</keyword>
<comment type="function">
    <text evidence="10">IGPS catalyzes the conversion of PRFAR and glutamine to IGP, AICAR and glutamate. The HisH subunit catalyzes the hydrolysis of glutamine to glutamate and ammonia as part of the synthesis of IGP and AICAR. The resulting ammonia molecule is channeled to the active site of HisF.</text>
</comment>
<dbReference type="UniPathway" id="UPA00031">
    <property type="reaction ID" value="UER00010"/>
</dbReference>
<evidence type="ECO:0000256" key="5">
    <source>
        <dbReference type="ARBA" id="ARBA00022962"/>
    </source>
</evidence>
<evidence type="ECO:0000256" key="8">
    <source>
        <dbReference type="ARBA" id="ARBA00047838"/>
    </source>
</evidence>
<dbReference type="PIRSF" id="PIRSF000495">
    <property type="entry name" value="Amidotransf_hisH"/>
    <property type="match status" value="1"/>
</dbReference>
<keyword evidence="13" id="KW-0328">Glycosyltransferase</keyword>
<name>A0A7W8CSV7_9BACL</name>
<dbReference type="Proteomes" id="UP000525923">
    <property type="component" value="Unassembled WGS sequence"/>
</dbReference>
<dbReference type="Gene3D" id="3.40.50.880">
    <property type="match status" value="1"/>
</dbReference>
<keyword evidence="4 10" id="KW-0378">Hydrolase</keyword>
<feature type="active site" description="Nucleophile" evidence="10 11">
    <location>
        <position position="80"/>
    </location>
</feature>
<dbReference type="InterPro" id="IPR010139">
    <property type="entry name" value="Imidazole-glycPsynth_HisH"/>
</dbReference>
<evidence type="ECO:0000256" key="7">
    <source>
        <dbReference type="ARBA" id="ARBA00023239"/>
    </source>
</evidence>
<comment type="subunit">
    <text evidence="2 10">Heterodimer of HisH and HisF.</text>
</comment>
<dbReference type="Pfam" id="PF00117">
    <property type="entry name" value="GATase"/>
    <property type="match status" value="1"/>
</dbReference>
<gene>
    <name evidence="10" type="primary">hisH</name>
    <name evidence="13" type="ORF">HNQ44_002441</name>
</gene>
<comment type="catalytic activity">
    <reaction evidence="9 10">
        <text>L-glutamine + H2O = L-glutamate + NH4(+)</text>
        <dbReference type="Rhea" id="RHEA:15889"/>
        <dbReference type="ChEBI" id="CHEBI:15377"/>
        <dbReference type="ChEBI" id="CHEBI:28938"/>
        <dbReference type="ChEBI" id="CHEBI:29985"/>
        <dbReference type="ChEBI" id="CHEBI:58359"/>
        <dbReference type="EC" id="3.5.1.2"/>
    </reaction>
</comment>
<dbReference type="OrthoDB" id="9807137at2"/>
<keyword evidence="5 10" id="KW-0315">Glutamine amidotransferase</keyword>
<comment type="pathway">
    <text evidence="1 10">Amino-acid biosynthesis; L-histidine biosynthesis; L-histidine from 5-phospho-alpha-D-ribose 1-diphosphate: step 5/9.</text>
</comment>
<evidence type="ECO:0000256" key="6">
    <source>
        <dbReference type="ARBA" id="ARBA00023102"/>
    </source>
</evidence>
<evidence type="ECO:0000256" key="3">
    <source>
        <dbReference type="ARBA" id="ARBA00022605"/>
    </source>
</evidence>
<organism evidence="13 14">
    <name type="scientific">Planococcus koreensis</name>
    <dbReference type="NCBI Taxonomy" id="112331"/>
    <lineage>
        <taxon>Bacteria</taxon>
        <taxon>Bacillati</taxon>
        <taxon>Bacillota</taxon>
        <taxon>Bacilli</taxon>
        <taxon>Bacillales</taxon>
        <taxon>Caryophanaceae</taxon>
        <taxon>Planococcus</taxon>
    </lineage>
</organism>
<evidence type="ECO:0000313" key="14">
    <source>
        <dbReference type="Proteomes" id="UP000525923"/>
    </source>
</evidence>
<dbReference type="EMBL" id="JACHHE010000006">
    <property type="protein sequence ID" value="MBB5180996.1"/>
    <property type="molecule type" value="Genomic_DNA"/>
</dbReference>
<feature type="active site" evidence="10 11">
    <location>
        <position position="188"/>
    </location>
</feature>
<evidence type="ECO:0000256" key="1">
    <source>
        <dbReference type="ARBA" id="ARBA00005091"/>
    </source>
</evidence>
<comment type="catalytic activity">
    <reaction evidence="8 10">
        <text>5-[(5-phospho-1-deoxy-D-ribulos-1-ylimino)methylamino]-1-(5-phospho-beta-D-ribosyl)imidazole-4-carboxamide + L-glutamine = D-erythro-1-(imidazol-4-yl)glycerol 3-phosphate + 5-amino-1-(5-phospho-beta-D-ribosyl)imidazole-4-carboxamide + L-glutamate + H(+)</text>
        <dbReference type="Rhea" id="RHEA:24793"/>
        <dbReference type="ChEBI" id="CHEBI:15378"/>
        <dbReference type="ChEBI" id="CHEBI:29985"/>
        <dbReference type="ChEBI" id="CHEBI:58278"/>
        <dbReference type="ChEBI" id="CHEBI:58359"/>
        <dbReference type="ChEBI" id="CHEBI:58475"/>
        <dbReference type="ChEBI" id="CHEBI:58525"/>
        <dbReference type="EC" id="4.3.2.10"/>
    </reaction>
</comment>
<dbReference type="PANTHER" id="PTHR42701">
    <property type="entry name" value="IMIDAZOLE GLYCEROL PHOSPHATE SYNTHASE SUBUNIT HISH"/>
    <property type="match status" value="1"/>
</dbReference>
<dbReference type="GO" id="GO:0016829">
    <property type="term" value="F:lyase activity"/>
    <property type="evidence" value="ECO:0007669"/>
    <property type="project" value="UniProtKB-KW"/>
</dbReference>
<keyword evidence="6 10" id="KW-0368">Histidine biosynthesis</keyword>
<dbReference type="EC" id="3.5.1.2" evidence="10"/>
<accession>A0A7W8CSV7</accession>
<dbReference type="PANTHER" id="PTHR42701:SF1">
    <property type="entry name" value="IMIDAZOLE GLYCEROL PHOSPHATE SYNTHASE SUBUNIT HISH"/>
    <property type="match status" value="1"/>
</dbReference>
<dbReference type="SUPFAM" id="SSF52317">
    <property type="entry name" value="Class I glutamine amidotransferase-like"/>
    <property type="match status" value="1"/>
</dbReference>
<protein>
    <recommendedName>
        <fullName evidence="10">Imidazole glycerol phosphate synthase subunit HisH</fullName>
        <ecNumber evidence="10">4.3.2.10</ecNumber>
    </recommendedName>
    <alternativeName>
        <fullName evidence="10">IGP synthase glutaminase subunit</fullName>
        <ecNumber evidence="10">3.5.1.2</ecNumber>
    </alternativeName>
    <alternativeName>
        <fullName evidence="10">IGP synthase subunit HisH</fullName>
    </alternativeName>
    <alternativeName>
        <fullName evidence="10">ImGP synthase subunit HisH</fullName>
        <shortName evidence="10">IGPS subunit HisH</shortName>
    </alternativeName>
</protein>
<feature type="active site" evidence="10 11">
    <location>
        <position position="186"/>
    </location>
</feature>
<evidence type="ECO:0000256" key="9">
    <source>
        <dbReference type="ARBA" id="ARBA00049534"/>
    </source>
</evidence>
<feature type="domain" description="Glutamine amidotransferase" evidence="12">
    <location>
        <begin position="5"/>
        <end position="201"/>
    </location>
</feature>
<dbReference type="GO" id="GO:0000107">
    <property type="term" value="F:imidazoleglycerol-phosphate synthase activity"/>
    <property type="evidence" value="ECO:0007669"/>
    <property type="project" value="UniProtKB-UniRule"/>
</dbReference>
<comment type="caution">
    <text evidence="13">The sequence shown here is derived from an EMBL/GenBank/DDBJ whole genome shotgun (WGS) entry which is preliminary data.</text>
</comment>
<evidence type="ECO:0000313" key="13">
    <source>
        <dbReference type="EMBL" id="MBB5180996.1"/>
    </source>
</evidence>
<dbReference type="CDD" id="cd01748">
    <property type="entry name" value="GATase1_IGP_Synthase"/>
    <property type="match status" value="1"/>
</dbReference>
<reference evidence="13 14" key="1">
    <citation type="submission" date="2020-08" db="EMBL/GenBank/DDBJ databases">
        <title>Genomic Encyclopedia of Type Strains, Phase IV (KMG-IV): sequencing the most valuable type-strain genomes for metagenomic binning, comparative biology and taxonomic classification.</title>
        <authorList>
            <person name="Goeker M."/>
        </authorList>
    </citation>
    <scope>NUCLEOTIDE SEQUENCE [LARGE SCALE GENOMIC DNA]</scope>
    <source>
        <strain evidence="13 14">DSM 15895</strain>
    </source>
</reference>
<dbReference type="GO" id="GO:0005737">
    <property type="term" value="C:cytoplasm"/>
    <property type="evidence" value="ECO:0007669"/>
    <property type="project" value="UniProtKB-SubCell"/>
</dbReference>
<dbReference type="EC" id="4.3.2.10" evidence="10"/>
<dbReference type="GO" id="GO:0000105">
    <property type="term" value="P:L-histidine biosynthetic process"/>
    <property type="evidence" value="ECO:0007669"/>
    <property type="project" value="UniProtKB-UniRule"/>
</dbReference>
<evidence type="ECO:0000256" key="10">
    <source>
        <dbReference type="HAMAP-Rule" id="MF_00278"/>
    </source>
</evidence>
<keyword evidence="14" id="KW-1185">Reference proteome</keyword>
<sequence>MIIGIIDYGMGNLFSVEQALKKLDCTVILSDDPAILLEAEAIILPGVGAFPDAMDLLEQKELAGFIRSLPDRGIPLLGICLGMQLLYEDSSEVRQTTGLGLLKGDIRRFNFEKGTQRIPHMGWNRLEFSRLPYWLDELQVDTHVYFVHSFLALNTDPNEVFATASYGNVDVPGVVGTGLITGMQFHPEKSGDFGHHLLEQWIANVRRNPDEQVSNLSRD</sequence>
<dbReference type="AlphaFoldDB" id="A0A7W8CSV7"/>
<keyword evidence="3 10" id="KW-0028">Amino-acid biosynthesis</keyword>
<evidence type="ECO:0000259" key="12">
    <source>
        <dbReference type="Pfam" id="PF00117"/>
    </source>
</evidence>
<keyword evidence="7 10" id="KW-0456">Lyase</keyword>